<dbReference type="PANTHER" id="PTHR43630:SF1">
    <property type="entry name" value="POLY-BETA-1,6-N-ACETYL-D-GLUCOSAMINE SYNTHASE"/>
    <property type="match status" value="1"/>
</dbReference>
<dbReference type="InterPro" id="IPR001173">
    <property type="entry name" value="Glyco_trans_2-like"/>
</dbReference>
<accession>A0A1F6F1P0</accession>
<dbReference type="PANTHER" id="PTHR43630">
    <property type="entry name" value="POLY-BETA-1,6-N-ACETYL-D-GLUCOSAMINE SYNTHASE"/>
    <property type="match status" value="1"/>
</dbReference>
<feature type="domain" description="Glycosyltransferase 2-like" evidence="4">
    <location>
        <begin position="18"/>
        <end position="149"/>
    </location>
</feature>
<protein>
    <recommendedName>
        <fullName evidence="4">Glycosyltransferase 2-like domain-containing protein</fullName>
    </recommendedName>
</protein>
<evidence type="ECO:0000256" key="3">
    <source>
        <dbReference type="ARBA" id="ARBA00022679"/>
    </source>
</evidence>
<dbReference type="Gene3D" id="3.90.550.10">
    <property type="entry name" value="Spore Coat Polysaccharide Biosynthesis Protein SpsA, Chain A"/>
    <property type="match status" value="1"/>
</dbReference>
<comment type="caution">
    <text evidence="5">The sequence shown here is derived from an EMBL/GenBank/DDBJ whole genome shotgun (WGS) entry which is preliminary data.</text>
</comment>
<evidence type="ECO:0000256" key="1">
    <source>
        <dbReference type="ARBA" id="ARBA00006739"/>
    </source>
</evidence>
<evidence type="ECO:0000313" key="6">
    <source>
        <dbReference type="Proteomes" id="UP000177372"/>
    </source>
</evidence>
<dbReference type="GO" id="GO:0016757">
    <property type="term" value="F:glycosyltransferase activity"/>
    <property type="evidence" value="ECO:0007669"/>
    <property type="project" value="UniProtKB-KW"/>
</dbReference>
<dbReference type="Pfam" id="PF00535">
    <property type="entry name" value="Glycos_transf_2"/>
    <property type="match status" value="1"/>
</dbReference>
<sequence>MPTEKTPNMQENPLYFFSIVIPAHNEEKYLGETLKHVCMLDYPKDRFEAIVVENGSTDRTLPIARGFERDNVRILQSEKGVSRAKNLGLDNTSQKSDWTIFLDADTCVAPLFLRELSKFLNNEVRRDAAVGAVSLRPIEKMHWYVPLFMSFYNFSRKIMHIPFALEIMRTSLRSKVRFDETIQFAEDVKLIEDGMRYGSFFFFPTRTVSTSIRRFEKIGWGKQLFLWGWQGLVLSKTNHRSDVYPVIR</sequence>
<name>A0A1F6F1P0_9BACT</name>
<evidence type="ECO:0000313" key="5">
    <source>
        <dbReference type="EMBL" id="OGG79757.1"/>
    </source>
</evidence>
<dbReference type="AlphaFoldDB" id="A0A1F6F1P0"/>
<evidence type="ECO:0000259" key="4">
    <source>
        <dbReference type="Pfam" id="PF00535"/>
    </source>
</evidence>
<dbReference type="Proteomes" id="UP000177372">
    <property type="component" value="Unassembled WGS sequence"/>
</dbReference>
<keyword evidence="3" id="KW-0808">Transferase</keyword>
<dbReference type="InterPro" id="IPR029044">
    <property type="entry name" value="Nucleotide-diphossugar_trans"/>
</dbReference>
<dbReference type="SUPFAM" id="SSF53448">
    <property type="entry name" value="Nucleotide-diphospho-sugar transferases"/>
    <property type="match status" value="1"/>
</dbReference>
<dbReference type="EMBL" id="MFLZ01000020">
    <property type="protein sequence ID" value="OGG79757.1"/>
    <property type="molecule type" value="Genomic_DNA"/>
</dbReference>
<keyword evidence="2" id="KW-0328">Glycosyltransferase</keyword>
<proteinExistence type="inferred from homology"/>
<comment type="similarity">
    <text evidence="1">Belongs to the glycosyltransferase 2 family.</text>
</comment>
<organism evidence="5 6">
    <name type="scientific">Candidatus Kaiserbacteria bacterium RIFCSPLOWO2_01_FULL_54_13</name>
    <dbReference type="NCBI Taxonomy" id="1798512"/>
    <lineage>
        <taxon>Bacteria</taxon>
        <taxon>Candidatus Kaiseribacteriota</taxon>
    </lineage>
</organism>
<dbReference type="STRING" id="1798512.A3A39_04535"/>
<evidence type="ECO:0000256" key="2">
    <source>
        <dbReference type="ARBA" id="ARBA00022676"/>
    </source>
</evidence>
<reference evidence="5 6" key="1">
    <citation type="journal article" date="2016" name="Nat. Commun.">
        <title>Thousands of microbial genomes shed light on interconnected biogeochemical processes in an aquifer system.</title>
        <authorList>
            <person name="Anantharaman K."/>
            <person name="Brown C.T."/>
            <person name="Hug L.A."/>
            <person name="Sharon I."/>
            <person name="Castelle C.J."/>
            <person name="Probst A.J."/>
            <person name="Thomas B.C."/>
            <person name="Singh A."/>
            <person name="Wilkins M.J."/>
            <person name="Karaoz U."/>
            <person name="Brodie E.L."/>
            <person name="Williams K.H."/>
            <person name="Hubbard S.S."/>
            <person name="Banfield J.F."/>
        </authorList>
    </citation>
    <scope>NUCLEOTIDE SEQUENCE [LARGE SCALE GENOMIC DNA]</scope>
</reference>
<gene>
    <name evidence="5" type="ORF">A3A39_04535</name>
</gene>